<dbReference type="InterPro" id="IPR036352">
    <property type="entry name" value="Semap_dom_sf"/>
</dbReference>
<dbReference type="PROSITE" id="PS51004">
    <property type="entry name" value="SEMA"/>
    <property type="match status" value="1"/>
</dbReference>
<dbReference type="eggNOG" id="KOG3611">
    <property type="taxonomic scope" value="Eukaryota"/>
</dbReference>
<evidence type="ECO:0000256" key="1">
    <source>
        <dbReference type="PROSITE-ProRule" id="PRU00352"/>
    </source>
</evidence>
<evidence type="ECO:0000259" key="3">
    <source>
        <dbReference type="PROSITE" id="PS51004"/>
    </source>
</evidence>
<dbReference type="OMA" id="ARNNCAA"/>
<protein>
    <submittedName>
        <fullName evidence="4">CBN-SMP-2 protein</fullName>
    </submittedName>
</protein>
<keyword evidence="5" id="KW-1185">Reference proteome</keyword>
<dbReference type="GO" id="GO:0071526">
    <property type="term" value="P:semaphorin-plexin signaling pathway"/>
    <property type="evidence" value="ECO:0007669"/>
    <property type="project" value="TreeGrafter"/>
</dbReference>
<dbReference type="STRING" id="135651.G0NJK6"/>
<dbReference type="EMBL" id="GL379896">
    <property type="protein sequence ID" value="EGT32567.1"/>
    <property type="molecule type" value="Genomic_DNA"/>
</dbReference>
<gene>
    <name evidence="4" type="primary">Cbn-smp-2</name>
    <name evidence="4" type="ORF">CAEBREN_19283</name>
</gene>
<feature type="chain" id="PRO_5003405401" evidence="2">
    <location>
        <begin position="18"/>
        <end position="282"/>
    </location>
</feature>
<dbReference type="SUPFAM" id="SSF101912">
    <property type="entry name" value="Sema domain"/>
    <property type="match status" value="1"/>
</dbReference>
<evidence type="ECO:0000313" key="4">
    <source>
        <dbReference type="EMBL" id="EGT32567.1"/>
    </source>
</evidence>
<dbReference type="PANTHER" id="PTHR11036:SF92">
    <property type="entry name" value="SEMA DOMAIN-CONTAINING PROTEIN"/>
    <property type="match status" value="1"/>
</dbReference>
<dbReference type="GO" id="GO:0030335">
    <property type="term" value="P:positive regulation of cell migration"/>
    <property type="evidence" value="ECO:0007669"/>
    <property type="project" value="TreeGrafter"/>
</dbReference>
<dbReference type="InParanoid" id="G0NJK6"/>
<dbReference type="InterPro" id="IPR001627">
    <property type="entry name" value="Semap_dom"/>
</dbReference>
<dbReference type="PANTHER" id="PTHR11036">
    <property type="entry name" value="SEMAPHORIN"/>
    <property type="match status" value="1"/>
</dbReference>
<comment type="caution">
    <text evidence="1">Lacks conserved residue(s) required for the propagation of feature annotation.</text>
</comment>
<reference evidence="5" key="1">
    <citation type="submission" date="2011-07" db="EMBL/GenBank/DDBJ databases">
        <authorList>
            <consortium name="Caenorhabditis brenneri Sequencing and Analysis Consortium"/>
            <person name="Wilson R.K."/>
        </authorList>
    </citation>
    <scope>NUCLEOTIDE SEQUENCE [LARGE SCALE GENOMIC DNA]</scope>
    <source>
        <strain evidence="5">PB2801</strain>
    </source>
</reference>
<dbReference type="Proteomes" id="UP000008068">
    <property type="component" value="Unassembled WGS sequence"/>
</dbReference>
<evidence type="ECO:0000256" key="2">
    <source>
        <dbReference type="SAM" id="SignalP"/>
    </source>
</evidence>
<dbReference type="GO" id="GO:0007411">
    <property type="term" value="P:axon guidance"/>
    <property type="evidence" value="ECO:0007669"/>
    <property type="project" value="TreeGrafter"/>
</dbReference>
<dbReference type="AlphaFoldDB" id="G0NJK6"/>
<dbReference type="GO" id="GO:0030215">
    <property type="term" value="F:semaphorin receptor binding"/>
    <property type="evidence" value="ECO:0007669"/>
    <property type="project" value="InterPro"/>
</dbReference>
<dbReference type="OrthoDB" id="9988752at2759"/>
<dbReference type="GO" id="GO:0045499">
    <property type="term" value="F:chemorepellent activity"/>
    <property type="evidence" value="ECO:0007669"/>
    <property type="project" value="TreeGrafter"/>
</dbReference>
<dbReference type="Gene3D" id="2.130.10.10">
    <property type="entry name" value="YVTN repeat-like/Quinoprotein amine dehydrogenase"/>
    <property type="match status" value="1"/>
</dbReference>
<dbReference type="InterPro" id="IPR015943">
    <property type="entry name" value="WD40/YVTN_repeat-like_dom_sf"/>
</dbReference>
<proteinExistence type="predicted"/>
<sequence length="282" mass="31950">MIYLLFHLLLFASTGSASFFSLDTNVSRVDVSHLTRTLSFPPNEKLVVLHKVAEDFILLGGRNRVYNVSIKSMSEISRYEWMSSDEARNNCAAISQNPSSCDNYIRTYFELTNDTFILCGTHGLQPTCAEFKKGNTKPLRLISAVGMSPIDADSTAPFIRSNENIITVNVAELSSSEPLLIRRNVIKMWKGIENDVILRTPRGLSSFEQANFLSMHKVNKEVLFFFSESPMEAEGCGLHKVARVGRVCEDDPGGRYHPLLLLLFMSLSLFTNQMRLERRRRR</sequence>
<feature type="signal peptide" evidence="2">
    <location>
        <begin position="1"/>
        <end position="17"/>
    </location>
</feature>
<accession>G0NJK6</accession>
<dbReference type="InterPro" id="IPR027231">
    <property type="entry name" value="Semaphorin"/>
</dbReference>
<organism evidence="5">
    <name type="scientific">Caenorhabditis brenneri</name>
    <name type="common">Nematode worm</name>
    <dbReference type="NCBI Taxonomy" id="135651"/>
    <lineage>
        <taxon>Eukaryota</taxon>
        <taxon>Metazoa</taxon>
        <taxon>Ecdysozoa</taxon>
        <taxon>Nematoda</taxon>
        <taxon>Chromadorea</taxon>
        <taxon>Rhabditida</taxon>
        <taxon>Rhabditina</taxon>
        <taxon>Rhabditomorpha</taxon>
        <taxon>Rhabditoidea</taxon>
        <taxon>Rhabditidae</taxon>
        <taxon>Peloderinae</taxon>
        <taxon>Caenorhabditis</taxon>
    </lineage>
</organism>
<dbReference type="HOGENOM" id="CLU_987750_0_0_1"/>
<feature type="domain" description="Sema" evidence="3">
    <location>
        <begin position="21"/>
        <end position="282"/>
    </location>
</feature>
<dbReference type="SMART" id="SM00630">
    <property type="entry name" value="Sema"/>
    <property type="match status" value="1"/>
</dbReference>
<evidence type="ECO:0000313" key="5">
    <source>
        <dbReference type="Proteomes" id="UP000008068"/>
    </source>
</evidence>
<keyword evidence="2" id="KW-0732">Signal</keyword>
<dbReference type="GO" id="GO:0005886">
    <property type="term" value="C:plasma membrane"/>
    <property type="evidence" value="ECO:0007669"/>
    <property type="project" value="TreeGrafter"/>
</dbReference>
<name>G0NJK6_CAEBE</name>